<comment type="caution">
    <text evidence="4">The sequence shown here is derived from an EMBL/GenBank/DDBJ whole genome shotgun (WGS) entry which is preliminary data.</text>
</comment>
<keyword evidence="1" id="KW-0436">Ligase</keyword>
<evidence type="ECO:0000256" key="3">
    <source>
        <dbReference type="ARBA" id="ARBA00022840"/>
    </source>
</evidence>
<sequence>MPMTSKSLVKQRSTSKESLVSAIEKYGVSHFSSYTIVFEEHPLQTSTTLSKYANDLKVVGQAMKHVQIYNDKNYVNSILRKFGSFTMPISFVAPNSIDIESQLRDHDLRVPVVAKPIGGRGSQGVKVCTTISDLISHIDSLGPNNAMLEEFLQGVEATITVMPPSRKIPEYWFPSSRYSLLP</sequence>
<evidence type="ECO:0000313" key="5">
    <source>
        <dbReference type="Proteomes" id="UP000073492"/>
    </source>
</evidence>
<evidence type="ECO:0000256" key="2">
    <source>
        <dbReference type="ARBA" id="ARBA00022741"/>
    </source>
</evidence>
<evidence type="ECO:0008006" key="6">
    <source>
        <dbReference type="Google" id="ProtNLM"/>
    </source>
</evidence>
<name>A0A139IK24_9PEZI</name>
<dbReference type="OrthoDB" id="3634740at2759"/>
<reference evidence="4 5" key="1">
    <citation type="submission" date="2015-07" db="EMBL/GenBank/DDBJ databases">
        <title>Comparative genomics of the Sigatoka disease complex on banana suggests a link between parallel evolutionary changes in Pseudocercospora fijiensis and Pseudocercospora eumusae and increased virulence on the banana host.</title>
        <authorList>
            <person name="Chang T.-C."/>
            <person name="Salvucci A."/>
            <person name="Crous P.W."/>
            <person name="Stergiopoulos I."/>
        </authorList>
    </citation>
    <scope>NUCLEOTIDE SEQUENCE [LARGE SCALE GENOMIC DNA]</scope>
    <source>
        <strain evidence="4 5">CBS 116634</strain>
    </source>
</reference>
<dbReference type="STRING" id="113226.A0A139IK24"/>
<organism evidence="4 5">
    <name type="scientific">Pseudocercospora musae</name>
    <dbReference type="NCBI Taxonomy" id="113226"/>
    <lineage>
        <taxon>Eukaryota</taxon>
        <taxon>Fungi</taxon>
        <taxon>Dikarya</taxon>
        <taxon>Ascomycota</taxon>
        <taxon>Pezizomycotina</taxon>
        <taxon>Dothideomycetes</taxon>
        <taxon>Dothideomycetidae</taxon>
        <taxon>Mycosphaerellales</taxon>
        <taxon>Mycosphaerellaceae</taxon>
        <taxon>Pseudocercospora</taxon>
    </lineage>
</organism>
<dbReference type="GO" id="GO:0005524">
    <property type="term" value="F:ATP binding"/>
    <property type="evidence" value="ECO:0007669"/>
    <property type="project" value="UniProtKB-KW"/>
</dbReference>
<protein>
    <recommendedName>
        <fullName evidence="6">ATP-grasp domain-containing protein</fullName>
    </recommendedName>
</protein>
<evidence type="ECO:0000256" key="1">
    <source>
        <dbReference type="ARBA" id="ARBA00022598"/>
    </source>
</evidence>
<keyword evidence="3" id="KW-0067">ATP-binding</keyword>
<dbReference type="PANTHER" id="PTHR43585">
    <property type="entry name" value="FUMIPYRROLE BIOSYNTHESIS PROTEIN C"/>
    <property type="match status" value="1"/>
</dbReference>
<dbReference type="GO" id="GO:0016874">
    <property type="term" value="F:ligase activity"/>
    <property type="evidence" value="ECO:0007669"/>
    <property type="project" value="UniProtKB-KW"/>
</dbReference>
<keyword evidence="2" id="KW-0547">Nucleotide-binding</keyword>
<accession>A0A139IK24</accession>
<proteinExistence type="predicted"/>
<dbReference type="EMBL" id="LFZO01000066">
    <property type="protein sequence ID" value="KXT15103.1"/>
    <property type="molecule type" value="Genomic_DNA"/>
</dbReference>
<keyword evidence="5" id="KW-1185">Reference proteome</keyword>
<dbReference type="Gene3D" id="3.30.470.20">
    <property type="entry name" value="ATP-grasp fold, B domain"/>
    <property type="match status" value="1"/>
</dbReference>
<dbReference type="PANTHER" id="PTHR43585:SF2">
    <property type="entry name" value="ATP-GRASP ENZYME FSQD"/>
    <property type="match status" value="1"/>
</dbReference>
<evidence type="ECO:0000313" key="4">
    <source>
        <dbReference type="EMBL" id="KXT15103.1"/>
    </source>
</evidence>
<dbReference type="AlphaFoldDB" id="A0A139IK24"/>
<gene>
    <name evidence="4" type="ORF">AC579_6475</name>
</gene>
<dbReference type="SUPFAM" id="SSF56059">
    <property type="entry name" value="Glutathione synthetase ATP-binding domain-like"/>
    <property type="match status" value="1"/>
</dbReference>
<dbReference type="Proteomes" id="UP000073492">
    <property type="component" value="Unassembled WGS sequence"/>
</dbReference>
<dbReference type="InterPro" id="IPR052032">
    <property type="entry name" value="ATP-dep_AA_Ligase"/>
</dbReference>